<dbReference type="AlphaFoldDB" id="A0A316USX9"/>
<organism evidence="2 3">
    <name type="scientific">Jaminaea rosea</name>
    <dbReference type="NCBI Taxonomy" id="1569628"/>
    <lineage>
        <taxon>Eukaryota</taxon>
        <taxon>Fungi</taxon>
        <taxon>Dikarya</taxon>
        <taxon>Basidiomycota</taxon>
        <taxon>Ustilaginomycotina</taxon>
        <taxon>Exobasidiomycetes</taxon>
        <taxon>Microstromatales</taxon>
        <taxon>Microstromatales incertae sedis</taxon>
        <taxon>Jaminaea</taxon>
    </lineage>
</organism>
<dbReference type="PANTHER" id="PTHR37948">
    <property type="entry name" value="ZGC:113208"/>
    <property type="match status" value="1"/>
</dbReference>
<dbReference type="PANTHER" id="PTHR37948:SF1">
    <property type="entry name" value="BLL5189 PROTEIN"/>
    <property type="match status" value="1"/>
</dbReference>
<name>A0A316USX9_9BASI</name>
<dbReference type="STRING" id="1569628.A0A316USX9"/>
<sequence>MEDSDDYEATRQETIRQNKELLASLGLNSSTIRIGSPPPEPKPRKPSGRKRQQSQSSSPGPSTQPLVPTRERSARVAARGSRRVYNEKDLSSSSYLKIKREPPAPREGSRKSGRLASGSRRRYGDDSDDDKGRRDSRYYEPDTSDPDSDDYVGGSRPRPAPPVKINTKPAPRQLVPNVKDSARPPRMYRPQGEDESDEELDAEGRAIRQPLPRRAKDGSNELVFESHWDHFRPNLTPEQVLRGGAFGGTYFKEHYSRVLRCDLDVQAELNEMPAHWLRGMDLGRFVYSENYDIEVNRYRKKAGQSLDAWEEAGWIAKRDPRGWFQW</sequence>
<evidence type="ECO:0000313" key="2">
    <source>
        <dbReference type="EMBL" id="PWN27441.1"/>
    </source>
</evidence>
<dbReference type="OrthoDB" id="4850at2759"/>
<dbReference type="RefSeq" id="XP_025362053.1">
    <property type="nucleotide sequence ID" value="XM_025503757.1"/>
</dbReference>
<dbReference type="GeneID" id="37025580"/>
<feature type="region of interest" description="Disordered" evidence="1">
    <location>
        <begin position="21"/>
        <end position="218"/>
    </location>
</feature>
<dbReference type="EMBL" id="KZ819668">
    <property type="protein sequence ID" value="PWN27441.1"/>
    <property type="molecule type" value="Genomic_DNA"/>
</dbReference>
<proteinExistence type="predicted"/>
<gene>
    <name evidence="2" type="ORF">BDZ90DRAFT_179002</name>
</gene>
<feature type="compositionally biased region" description="Basic and acidic residues" evidence="1">
    <location>
        <begin position="122"/>
        <end position="140"/>
    </location>
</feature>
<reference evidence="2 3" key="1">
    <citation type="journal article" date="2018" name="Mol. Biol. Evol.">
        <title>Broad Genomic Sampling Reveals a Smut Pathogenic Ancestry of the Fungal Clade Ustilaginomycotina.</title>
        <authorList>
            <person name="Kijpornyongpan T."/>
            <person name="Mondo S.J."/>
            <person name="Barry K."/>
            <person name="Sandor L."/>
            <person name="Lee J."/>
            <person name="Lipzen A."/>
            <person name="Pangilinan J."/>
            <person name="LaButti K."/>
            <person name="Hainaut M."/>
            <person name="Henrissat B."/>
            <person name="Grigoriev I.V."/>
            <person name="Spatafora J.W."/>
            <person name="Aime M.C."/>
        </authorList>
    </citation>
    <scope>NUCLEOTIDE SEQUENCE [LARGE SCALE GENOMIC DNA]</scope>
    <source>
        <strain evidence="2 3">MCA 5214</strain>
    </source>
</reference>
<dbReference type="Proteomes" id="UP000245884">
    <property type="component" value="Unassembled WGS sequence"/>
</dbReference>
<feature type="compositionally biased region" description="Basic and acidic residues" evidence="1">
    <location>
        <begin position="98"/>
        <end position="110"/>
    </location>
</feature>
<evidence type="ECO:0000256" key="1">
    <source>
        <dbReference type="SAM" id="MobiDB-lite"/>
    </source>
</evidence>
<keyword evidence="3" id="KW-1185">Reference proteome</keyword>
<protein>
    <submittedName>
        <fullName evidence="2">Uncharacterized protein</fullName>
    </submittedName>
</protein>
<accession>A0A316USX9</accession>
<evidence type="ECO:0000313" key="3">
    <source>
        <dbReference type="Proteomes" id="UP000245884"/>
    </source>
</evidence>